<proteinExistence type="predicted"/>
<feature type="region of interest" description="Disordered" evidence="1">
    <location>
        <begin position="1"/>
        <end position="27"/>
    </location>
</feature>
<dbReference type="EMBL" id="CAUOFW020002647">
    <property type="protein sequence ID" value="CAK9155156.1"/>
    <property type="molecule type" value="Genomic_DNA"/>
</dbReference>
<dbReference type="Proteomes" id="UP001642360">
    <property type="component" value="Unassembled WGS sequence"/>
</dbReference>
<dbReference type="AlphaFoldDB" id="A0ABC8SGE7"/>
<protein>
    <submittedName>
        <fullName evidence="2">Uncharacterized protein</fullName>
    </submittedName>
</protein>
<evidence type="ECO:0000313" key="3">
    <source>
        <dbReference type="Proteomes" id="UP001642360"/>
    </source>
</evidence>
<accession>A0ABC8SGE7</accession>
<keyword evidence="3" id="KW-1185">Reference proteome</keyword>
<comment type="caution">
    <text evidence="2">The sequence shown here is derived from an EMBL/GenBank/DDBJ whole genome shotgun (WGS) entry which is preliminary data.</text>
</comment>
<sequence length="95" mass="10336">MGLSELERANVRHGDSHTSTAARWNPGNAGLETQYFVQPSMTRHLLNIQVEIVEPAKCGLMVSPPGIADQLELCFVFVFLQTPNPLSLAAMGWAG</sequence>
<gene>
    <name evidence="2" type="ORF">ILEXP_LOCUS23548</name>
</gene>
<organism evidence="2 3">
    <name type="scientific">Ilex paraguariensis</name>
    <name type="common">yerba mate</name>
    <dbReference type="NCBI Taxonomy" id="185542"/>
    <lineage>
        <taxon>Eukaryota</taxon>
        <taxon>Viridiplantae</taxon>
        <taxon>Streptophyta</taxon>
        <taxon>Embryophyta</taxon>
        <taxon>Tracheophyta</taxon>
        <taxon>Spermatophyta</taxon>
        <taxon>Magnoliopsida</taxon>
        <taxon>eudicotyledons</taxon>
        <taxon>Gunneridae</taxon>
        <taxon>Pentapetalae</taxon>
        <taxon>asterids</taxon>
        <taxon>campanulids</taxon>
        <taxon>Aquifoliales</taxon>
        <taxon>Aquifoliaceae</taxon>
        <taxon>Ilex</taxon>
    </lineage>
</organism>
<feature type="compositionally biased region" description="Basic and acidic residues" evidence="1">
    <location>
        <begin position="1"/>
        <end position="16"/>
    </location>
</feature>
<reference evidence="2 3" key="1">
    <citation type="submission" date="2024-02" db="EMBL/GenBank/DDBJ databases">
        <authorList>
            <person name="Vignale AGUSTIN F."/>
            <person name="Sosa J E."/>
            <person name="Modenutti C."/>
        </authorList>
    </citation>
    <scope>NUCLEOTIDE SEQUENCE [LARGE SCALE GENOMIC DNA]</scope>
</reference>
<name>A0ABC8SGE7_9AQUA</name>
<evidence type="ECO:0000256" key="1">
    <source>
        <dbReference type="SAM" id="MobiDB-lite"/>
    </source>
</evidence>
<evidence type="ECO:0000313" key="2">
    <source>
        <dbReference type="EMBL" id="CAK9155156.1"/>
    </source>
</evidence>